<dbReference type="Pfam" id="PF11363">
    <property type="entry name" value="DUF3164"/>
    <property type="match status" value="1"/>
</dbReference>
<gene>
    <name evidence="1" type="ORF">KL86CIT2_50051</name>
    <name evidence="2" type="ORF">KM92CIT3_80560</name>
</gene>
<dbReference type="AlphaFoldDB" id="A0A212IMM3"/>
<proteinExistence type="predicted"/>
<evidence type="ECO:0008006" key="3">
    <source>
        <dbReference type="Google" id="ProtNLM"/>
    </source>
</evidence>
<accession>A0A212IMM3</accession>
<organism evidence="2">
    <name type="scientific">uncultured Citrobacter sp</name>
    <dbReference type="NCBI Taxonomy" id="200446"/>
    <lineage>
        <taxon>Bacteria</taxon>
        <taxon>Pseudomonadati</taxon>
        <taxon>Pseudomonadota</taxon>
        <taxon>Gammaproteobacteria</taxon>
        <taxon>Enterobacterales</taxon>
        <taxon>Enterobacteriaceae</taxon>
        <taxon>Citrobacter</taxon>
        <taxon>environmental samples</taxon>
    </lineage>
</organism>
<dbReference type="RefSeq" id="WP_175329981.1">
    <property type="nucleotide sequence ID" value="NZ_LT598669.1"/>
</dbReference>
<dbReference type="EMBL" id="FLUA01000049">
    <property type="protein sequence ID" value="SBV66199.1"/>
    <property type="molecule type" value="Genomic_DNA"/>
</dbReference>
<sequence>MNNTESTPAGYRTNAQGHLVPESQIRPLDKLRDEVVMNIIEAARQQRQLLVEFKLGSMQKITDLIDLSSSEYGVEFGGTKGNVSLVSFDGRYKLVRAVGEHRVFDERIQAAKKLIDDCIGEWSGGADEKIMALVDHAFRVNKQGKIDINQVLGLRQLDINDAKWNEAMNAIADAIQVTGTSQYLRMYERQSDGSYKQLSLDLAKL</sequence>
<evidence type="ECO:0000313" key="2">
    <source>
        <dbReference type="EMBL" id="SBV67841.1"/>
    </source>
</evidence>
<name>A0A212IMM3_9ENTR</name>
<evidence type="ECO:0000313" key="1">
    <source>
        <dbReference type="EMBL" id="SBV66199.1"/>
    </source>
</evidence>
<protein>
    <recommendedName>
        <fullName evidence="3">Sulfate transporter</fullName>
    </recommendedName>
</protein>
<dbReference type="InterPro" id="IPR021505">
    <property type="entry name" value="Phage_B3_Orf6"/>
</dbReference>
<reference evidence="2" key="1">
    <citation type="submission" date="2016-04" db="EMBL/GenBank/DDBJ databases">
        <authorList>
            <person name="Evans L.H."/>
            <person name="Alamgir A."/>
            <person name="Owens N."/>
            <person name="Weber N.D."/>
            <person name="Virtaneva K."/>
            <person name="Barbian K."/>
            <person name="Babar A."/>
            <person name="Rosenke K."/>
        </authorList>
    </citation>
    <scope>NUCLEOTIDE SEQUENCE</scope>
    <source>
        <strain evidence="1">86-2</strain>
        <strain evidence="2">92-3</strain>
    </source>
</reference>
<dbReference type="EMBL" id="FLUB01000020">
    <property type="protein sequence ID" value="SBV67841.1"/>
    <property type="molecule type" value="Genomic_DNA"/>
</dbReference>